<sequence length="63" mass="6575">MTGITVFIILGAIASLAILVAGGISMAKGGKYDEAHSIPLMEAEVIVQALIIGMLLIAAFFWL</sequence>
<gene>
    <name evidence="7" type="ORF">BOV88_04025</name>
    <name evidence="6" type="ORF">JV46_17340</name>
</gene>
<dbReference type="GeneID" id="86991294"/>
<evidence type="ECO:0000313" key="7">
    <source>
        <dbReference type="EMBL" id="OOY35426.1"/>
    </source>
</evidence>
<evidence type="ECO:0000256" key="4">
    <source>
        <dbReference type="SAM" id="Phobius"/>
    </source>
</evidence>
<name>A0A0B0HGC1_SOVGS</name>
<evidence type="ECO:0000259" key="5">
    <source>
        <dbReference type="PROSITE" id="PS51503"/>
    </source>
</evidence>
<dbReference type="RefSeq" id="WP_043116293.1">
    <property type="nucleotide sequence ID" value="NZ_JRAA01000001.1"/>
</dbReference>
<feature type="domain" description="HIG1" evidence="5">
    <location>
        <begin position="1"/>
        <end position="63"/>
    </location>
</feature>
<protein>
    <recommendedName>
        <fullName evidence="5">HIG1 domain-containing protein</fullName>
    </recommendedName>
</protein>
<evidence type="ECO:0000313" key="6">
    <source>
        <dbReference type="EMBL" id="KHF26516.1"/>
    </source>
</evidence>
<dbReference type="Proteomes" id="UP000190962">
    <property type="component" value="Unassembled WGS sequence"/>
</dbReference>
<keyword evidence="1 4" id="KW-0812">Transmembrane</keyword>
<evidence type="ECO:0000313" key="8">
    <source>
        <dbReference type="Proteomes" id="UP000030856"/>
    </source>
</evidence>
<dbReference type="InterPro" id="IPR007667">
    <property type="entry name" value="Hypoxia_induced_domain"/>
</dbReference>
<reference evidence="6 8" key="1">
    <citation type="journal article" date="2014" name="BMC Genomics">
        <title>The genome of the intracellular bacterium of the coastal bivalve, Solemya velum: a blueprint for thriving in and out of symbiosis.</title>
        <authorList>
            <person name="Dmytrenko O."/>
            <person name="Russell S.L."/>
            <person name="Loo W.T."/>
            <person name="Fontanez K.M."/>
            <person name="Liao L."/>
            <person name="Roeselers G."/>
            <person name="Sharma R."/>
            <person name="Stewart F.J."/>
            <person name="Newton I.L."/>
            <person name="Woyke T."/>
            <person name="Wu D."/>
            <person name="Lang J.M."/>
            <person name="Eisen J.A."/>
            <person name="Cavanaugh C.M."/>
        </authorList>
    </citation>
    <scope>NUCLEOTIDE SEQUENCE [LARGE SCALE GENOMIC DNA]</scope>
    <source>
        <strain evidence="6 8">WH</strain>
    </source>
</reference>
<feature type="transmembrane region" description="Helical" evidence="4">
    <location>
        <begin position="6"/>
        <end position="24"/>
    </location>
</feature>
<comment type="caution">
    <text evidence="6">The sequence shown here is derived from an EMBL/GenBank/DDBJ whole genome shotgun (WGS) entry which is preliminary data.</text>
</comment>
<dbReference type="STRING" id="2340.JV46_17340"/>
<evidence type="ECO:0000313" key="9">
    <source>
        <dbReference type="Proteomes" id="UP000190962"/>
    </source>
</evidence>
<evidence type="ECO:0000256" key="3">
    <source>
        <dbReference type="ARBA" id="ARBA00023136"/>
    </source>
</evidence>
<dbReference type="EMBL" id="JRAA01000001">
    <property type="protein sequence ID" value="KHF26516.1"/>
    <property type="molecule type" value="Genomic_DNA"/>
</dbReference>
<dbReference type="EMBL" id="MPNX01000004">
    <property type="protein sequence ID" value="OOY35426.1"/>
    <property type="molecule type" value="Genomic_DNA"/>
</dbReference>
<organism evidence="6 8">
    <name type="scientific">Solemya velum gill symbiont</name>
    <dbReference type="NCBI Taxonomy" id="2340"/>
    <lineage>
        <taxon>Bacteria</taxon>
        <taxon>Pseudomonadati</taxon>
        <taxon>Pseudomonadota</taxon>
        <taxon>Gammaproteobacteria</taxon>
        <taxon>sulfur-oxidizing symbionts</taxon>
    </lineage>
</organism>
<evidence type="ECO:0000256" key="1">
    <source>
        <dbReference type="ARBA" id="ARBA00022692"/>
    </source>
</evidence>
<evidence type="ECO:0000256" key="2">
    <source>
        <dbReference type="ARBA" id="ARBA00022989"/>
    </source>
</evidence>
<keyword evidence="2 4" id="KW-1133">Transmembrane helix</keyword>
<dbReference type="PROSITE" id="PS51503">
    <property type="entry name" value="HIG1"/>
    <property type="match status" value="1"/>
</dbReference>
<dbReference type="Proteomes" id="UP000030856">
    <property type="component" value="Unassembled WGS sequence"/>
</dbReference>
<dbReference type="Pfam" id="PF04588">
    <property type="entry name" value="HIG_1_N"/>
    <property type="match status" value="1"/>
</dbReference>
<reference evidence="7 9" key="2">
    <citation type="submission" date="2016-11" db="EMBL/GenBank/DDBJ databases">
        <title>Mixed transmission modes and dynamic genome evolution in an obligate animal-bacterial symbiosis.</title>
        <authorList>
            <person name="Russell S.L."/>
            <person name="Corbett-Detig R.B."/>
            <person name="Cavanaugh C.M."/>
        </authorList>
    </citation>
    <scope>NUCLEOTIDE SEQUENCE [LARGE SCALE GENOMIC DNA]</scope>
    <source>
        <strain evidence="7">MA-KB16</strain>
    </source>
</reference>
<feature type="transmembrane region" description="Helical" evidence="4">
    <location>
        <begin position="45"/>
        <end position="62"/>
    </location>
</feature>
<proteinExistence type="predicted"/>
<accession>A0A0B0HGC1</accession>
<dbReference type="AlphaFoldDB" id="A0A0B0HGC1"/>
<keyword evidence="3 4" id="KW-0472">Membrane</keyword>
<keyword evidence="8" id="KW-1185">Reference proteome</keyword>